<gene>
    <name evidence="3" type="ORF">Cabys_1743</name>
    <name evidence="4" type="ORF">Calab_2886</name>
</gene>
<dbReference type="Proteomes" id="UP000004671">
    <property type="component" value="Chromosome"/>
</dbReference>
<feature type="domain" description="AAA" evidence="1">
    <location>
        <begin position="18"/>
        <end position="126"/>
    </location>
</feature>
<protein>
    <submittedName>
        <fullName evidence="4">AAA family ATPase</fullName>
    </submittedName>
</protein>
<accession>H1XS00</accession>
<dbReference type="InterPro" id="IPR027417">
    <property type="entry name" value="P-loop_NTPase"/>
</dbReference>
<dbReference type="Proteomes" id="UP000183868">
    <property type="component" value="Chromosome"/>
</dbReference>
<dbReference type="EMBL" id="CP018099">
    <property type="protein sequence ID" value="APF18492.1"/>
    <property type="molecule type" value="Genomic_DNA"/>
</dbReference>
<evidence type="ECO:0000313" key="5">
    <source>
        <dbReference type="Proteomes" id="UP000004671"/>
    </source>
</evidence>
<reference evidence="3 6" key="2">
    <citation type="submission" date="2016-11" db="EMBL/GenBank/DDBJ databases">
        <title>Genomic analysis of Caldithrix abyssi and proposal of a novel bacterial phylum Caldithrichaeota.</title>
        <authorList>
            <person name="Kublanov I."/>
            <person name="Sigalova O."/>
            <person name="Gavrilov S."/>
            <person name="Lebedinsky A."/>
            <person name="Ivanova N."/>
            <person name="Daum C."/>
            <person name="Reddy T."/>
            <person name="Klenk H.P."/>
            <person name="Goker M."/>
            <person name="Reva O."/>
            <person name="Miroshnichenko M."/>
            <person name="Kyprides N."/>
            <person name="Woyke T."/>
            <person name="Gelfand M."/>
        </authorList>
    </citation>
    <scope>NUCLEOTIDE SEQUENCE [LARGE SCALE GENOMIC DNA]</scope>
    <source>
        <strain evidence="3 6">LF13</strain>
    </source>
</reference>
<dbReference type="Pfam" id="PF13635">
    <property type="entry name" value="DUF4143"/>
    <property type="match status" value="1"/>
</dbReference>
<evidence type="ECO:0000313" key="3">
    <source>
        <dbReference type="EMBL" id="APF18492.1"/>
    </source>
</evidence>
<dbReference type="PaxDb" id="880073-Calab_2886"/>
<dbReference type="eggNOG" id="COG1373">
    <property type="taxonomic scope" value="Bacteria"/>
</dbReference>
<dbReference type="EMBL" id="CM001402">
    <property type="protein sequence ID" value="EHO42493.1"/>
    <property type="molecule type" value="Genomic_DNA"/>
</dbReference>
<evidence type="ECO:0000259" key="2">
    <source>
        <dbReference type="Pfam" id="PF13635"/>
    </source>
</evidence>
<dbReference type="RefSeq" id="WP_006929848.1">
    <property type="nucleotide sequence ID" value="NZ_CM001402.1"/>
</dbReference>
<evidence type="ECO:0000313" key="4">
    <source>
        <dbReference type="EMBL" id="EHO42493.1"/>
    </source>
</evidence>
<dbReference type="PANTHER" id="PTHR43566">
    <property type="entry name" value="CONSERVED PROTEIN"/>
    <property type="match status" value="1"/>
</dbReference>
<organism evidence="4 5">
    <name type="scientific">Caldithrix abyssi DSM 13497</name>
    <dbReference type="NCBI Taxonomy" id="880073"/>
    <lineage>
        <taxon>Bacteria</taxon>
        <taxon>Pseudomonadati</taxon>
        <taxon>Calditrichota</taxon>
        <taxon>Calditrichia</taxon>
        <taxon>Calditrichales</taxon>
        <taxon>Calditrichaceae</taxon>
        <taxon>Caldithrix</taxon>
    </lineage>
</organism>
<dbReference type="STRING" id="880073.Cabys_1743"/>
<feature type="domain" description="DUF4143" evidence="2">
    <location>
        <begin position="170"/>
        <end position="325"/>
    </location>
</feature>
<dbReference type="InParanoid" id="H1XS00"/>
<sequence length="377" mass="43673">MIDRPIDRTRVRQLLDQFPVTAIIGPRQSGKTTLAKQFKADYYFDLENPQHLAQLEHPLITLDELQGLIVIDEIQRQPDLFPVLRHLVDTYLKQKYLILGSASRNLIKQSGESLAGRIAYFQLEGFRPSDVGIENWKKLWLRGALPPSYLAKSDRQSFIWRQQYISTFLERDIPQLGIQIPARTLRRFWMMLSHYHGQILNYSEIGRSFGISDVTVRKYVEILEDTFMLRTLWPWHANLKKRLVKRPKLYFKDSGLFHALMSIETMEQLMAHPKLGASWEGFALNVLCRLLGKEDQSYFFWATHAGAELDLLWHEGGKHYGAEFKFVDAPVLTKSMKSAMHDLNLDYLYVIYPGKSNYKLSDNAAALSFSRMAAEGL</sequence>
<dbReference type="KEGG" id="caby:Cabys_1743"/>
<dbReference type="SUPFAM" id="SSF52540">
    <property type="entry name" value="P-loop containing nucleoside triphosphate hydrolases"/>
    <property type="match status" value="1"/>
</dbReference>
<dbReference type="HOGENOM" id="CLU_041527_3_1_0"/>
<dbReference type="PANTHER" id="PTHR43566:SF2">
    <property type="entry name" value="DUF4143 DOMAIN-CONTAINING PROTEIN"/>
    <property type="match status" value="1"/>
</dbReference>
<proteinExistence type="predicted"/>
<reference evidence="4 5" key="1">
    <citation type="submission" date="2011-09" db="EMBL/GenBank/DDBJ databases">
        <title>The permanent draft genome of Caldithrix abyssi DSM 13497.</title>
        <authorList>
            <consortium name="US DOE Joint Genome Institute (JGI-PGF)"/>
            <person name="Lucas S."/>
            <person name="Han J."/>
            <person name="Lapidus A."/>
            <person name="Bruce D."/>
            <person name="Goodwin L."/>
            <person name="Pitluck S."/>
            <person name="Peters L."/>
            <person name="Kyrpides N."/>
            <person name="Mavromatis K."/>
            <person name="Ivanova N."/>
            <person name="Mikhailova N."/>
            <person name="Chertkov O."/>
            <person name="Detter J.C."/>
            <person name="Tapia R."/>
            <person name="Han C."/>
            <person name="Land M."/>
            <person name="Hauser L."/>
            <person name="Markowitz V."/>
            <person name="Cheng J.-F."/>
            <person name="Hugenholtz P."/>
            <person name="Woyke T."/>
            <person name="Wu D."/>
            <person name="Spring S."/>
            <person name="Brambilla E."/>
            <person name="Klenk H.-P."/>
            <person name="Eisen J.A."/>
        </authorList>
    </citation>
    <scope>NUCLEOTIDE SEQUENCE [LARGE SCALE GENOMIC DNA]</scope>
    <source>
        <strain evidence="4 5">DSM 13497</strain>
    </source>
</reference>
<dbReference type="Pfam" id="PF13173">
    <property type="entry name" value="AAA_14"/>
    <property type="match status" value="1"/>
</dbReference>
<dbReference type="OrthoDB" id="9778168at2"/>
<keyword evidence="5" id="KW-1185">Reference proteome</keyword>
<dbReference type="InterPro" id="IPR025420">
    <property type="entry name" value="DUF4143"/>
</dbReference>
<evidence type="ECO:0000259" key="1">
    <source>
        <dbReference type="Pfam" id="PF13173"/>
    </source>
</evidence>
<dbReference type="AlphaFoldDB" id="H1XS00"/>
<name>H1XS00_CALAY</name>
<dbReference type="InterPro" id="IPR041682">
    <property type="entry name" value="AAA_14"/>
</dbReference>
<evidence type="ECO:0000313" key="6">
    <source>
        <dbReference type="Proteomes" id="UP000183868"/>
    </source>
</evidence>